<dbReference type="SMART" id="SM00286">
    <property type="entry name" value="PTI"/>
    <property type="match status" value="15"/>
</dbReference>
<dbReference type="PROSITE" id="PS01187">
    <property type="entry name" value="EGF_CA"/>
    <property type="match status" value="8"/>
</dbReference>
<keyword evidence="12" id="KW-1185">Reference proteome</keyword>
<dbReference type="PROSITE" id="PS01186">
    <property type="entry name" value="EGF_2"/>
    <property type="match status" value="13"/>
</dbReference>
<evidence type="ECO:0000256" key="2">
    <source>
        <dbReference type="ARBA" id="ARBA00022525"/>
    </source>
</evidence>
<dbReference type="SMART" id="SM00289">
    <property type="entry name" value="WR1"/>
    <property type="match status" value="14"/>
</dbReference>
<dbReference type="SMART" id="SM00179">
    <property type="entry name" value="EGF_CA"/>
    <property type="match status" value="22"/>
</dbReference>
<gene>
    <name evidence="11" type="ORF">RF55_4788</name>
</gene>
<comment type="caution">
    <text evidence="11">The sequence shown here is derived from an EMBL/GenBank/DDBJ whole genome shotgun (WGS) entry which is preliminary data.</text>
</comment>
<evidence type="ECO:0000256" key="1">
    <source>
        <dbReference type="ARBA" id="ARBA00004613"/>
    </source>
</evidence>
<evidence type="ECO:0000256" key="9">
    <source>
        <dbReference type="SAM" id="MobiDB-lite"/>
    </source>
</evidence>
<feature type="domain" description="EGF-like" evidence="10">
    <location>
        <begin position="416"/>
        <end position="449"/>
    </location>
</feature>
<feature type="domain" description="EGF-like" evidence="10">
    <location>
        <begin position="166"/>
        <end position="205"/>
    </location>
</feature>
<feature type="region of interest" description="Disordered" evidence="9">
    <location>
        <begin position="3767"/>
        <end position="3791"/>
    </location>
</feature>
<dbReference type="PANTHER" id="PTHR22963">
    <property type="entry name" value="ENDOGLIN-RELATED"/>
    <property type="match status" value="1"/>
</dbReference>
<comment type="caution">
    <text evidence="8">Lacks conserved residue(s) required for the propagation of feature annotation.</text>
</comment>
<protein>
    <submittedName>
        <fullName evidence="11">Isoform x</fullName>
    </submittedName>
</protein>
<dbReference type="STRING" id="67767.A0A0J7KXL2"/>
<dbReference type="InterPro" id="IPR018097">
    <property type="entry name" value="EGF_Ca-bd_CS"/>
</dbReference>
<feature type="compositionally biased region" description="Low complexity" evidence="9">
    <location>
        <begin position="3592"/>
        <end position="3601"/>
    </location>
</feature>
<feature type="domain" description="EGF-like" evidence="10">
    <location>
        <begin position="2944"/>
        <end position="2983"/>
    </location>
</feature>
<dbReference type="PANTHER" id="PTHR22963:SF39">
    <property type="entry name" value="DUMPY"/>
    <property type="match status" value="1"/>
</dbReference>
<dbReference type="InterPro" id="IPR003645">
    <property type="entry name" value="Fol_N"/>
</dbReference>
<evidence type="ECO:0000256" key="7">
    <source>
        <dbReference type="ARBA" id="ARBA00023180"/>
    </source>
</evidence>
<feature type="region of interest" description="Disordered" evidence="9">
    <location>
        <begin position="3663"/>
        <end position="3682"/>
    </location>
</feature>
<feature type="compositionally biased region" description="Basic and acidic residues" evidence="9">
    <location>
        <begin position="3580"/>
        <end position="3591"/>
    </location>
</feature>
<evidence type="ECO:0000256" key="8">
    <source>
        <dbReference type="PROSITE-ProRule" id="PRU00076"/>
    </source>
</evidence>
<keyword evidence="4" id="KW-0732">Signal</keyword>
<feature type="domain" description="EGF-like" evidence="10">
    <location>
        <begin position="1096"/>
        <end position="1135"/>
    </location>
</feature>
<dbReference type="OrthoDB" id="4405280at2759"/>
<feature type="domain" description="EGF-like" evidence="10">
    <location>
        <begin position="2165"/>
        <end position="2205"/>
    </location>
</feature>
<feature type="domain" description="EGF-like" evidence="10">
    <location>
        <begin position="4041"/>
        <end position="4080"/>
    </location>
</feature>
<dbReference type="PROSITE" id="PS00010">
    <property type="entry name" value="ASX_HYDROXYL"/>
    <property type="match status" value="14"/>
</dbReference>
<feature type="domain" description="EGF-like" evidence="10">
    <location>
        <begin position="3"/>
        <end position="43"/>
    </location>
</feature>
<dbReference type="InterPro" id="IPR000742">
    <property type="entry name" value="EGF"/>
</dbReference>
<dbReference type="CDD" id="cd00054">
    <property type="entry name" value="EGF_CA"/>
    <property type="match status" value="14"/>
</dbReference>
<keyword evidence="5" id="KW-0677">Repeat</keyword>
<dbReference type="FunFam" id="2.10.25.10:FF:000038">
    <property type="entry name" value="Fibrillin 2"/>
    <property type="match status" value="10"/>
</dbReference>
<dbReference type="Pfam" id="PF07645">
    <property type="entry name" value="EGF_CA"/>
    <property type="match status" value="14"/>
</dbReference>
<feature type="domain" description="EGF-like" evidence="10">
    <location>
        <begin position="289"/>
        <end position="325"/>
    </location>
</feature>
<dbReference type="EMBL" id="LBMM01002290">
    <property type="protein sequence ID" value="KMQ95019.1"/>
    <property type="molecule type" value="Genomic_DNA"/>
</dbReference>
<organism evidence="11 12">
    <name type="scientific">Lasius niger</name>
    <name type="common">Black garden ant</name>
    <dbReference type="NCBI Taxonomy" id="67767"/>
    <lineage>
        <taxon>Eukaryota</taxon>
        <taxon>Metazoa</taxon>
        <taxon>Ecdysozoa</taxon>
        <taxon>Arthropoda</taxon>
        <taxon>Hexapoda</taxon>
        <taxon>Insecta</taxon>
        <taxon>Pterygota</taxon>
        <taxon>Neoptera</taxon>
        <taxon>Endopterygota</taxon>
        <taxon>Hymenoptera</taxon>
        <taxon>Apocrita</taxon>
        <taxon>Aculeata</taxon>
        <taxon>Formicoidea</taxon>
        <taxon>Formicidae</taxon>
        <taxon>Formicinae</taxon>
        <taxon>Lasius</taxon>
        <taxon>Lasius</taxon>
    </lineage>
</organism>
<dbReference type="Gene3D" id="2.10.25.10">
    <property type="entry name" value="Laminin"/>
    <property type="match status" value="21"/>
</dbReference>
<feature type="domain" description="EGF-like" evidence="10">
    <location>
        <begin position="125"/>
        <end position="165"/>
    </location>
</feature>
<keyword evidence="2" id="KW-0964">Secreted</keyword>
<feature type="domain" description="EGF-like" evidence="10">
    <location>
        <begin position="2755"/>
        <end position="2792"/>
    </location>
</feature>
<feature type="domain" description="EGF-like" evidence="10">
    <location>
        <begin position="727"/>
        <end position="769"/>
    </location>
</feature>
<feature type="region of interest" description="Disordered" evidence="9">
    <location>
        <begin position="3721"/>
        <end position="3755"/>
    </location>
</feature>
<feature type="domain" description="EGF-like" evidence="10">
    <location>
        <begin position="206"/>
        <end position="244"/>
    </location>
</feature>
<dbReference type="SUPFAM" id="SSF57184">
    <property type="entry name" value="Growth factor receptor domain"/>
    <property type="match status" value="5"/>
</dbReference>
<feature type="domain" description="EGF-like" evidence="10">
    <location>
        <begin position="533"/>
        <end position="573"/>
    </location>
</feature>
<dbReference type="SUPFAM" id="SSF57196">
    <property type="entry name" value="EGF/Laminin"/>
    <property type="match status" value="9"/>
</dbReference>
<feature type="domain" description="EGF-like" evidence="10">
    <location>
        <begin position="84"/>
        <end position="124"/>
    </location>
</feature>
<reference evidence="11 12" key="1">
    <citation type="submission" date="2015-04" db="EMBL/GenBank/DDBJ databases">
        <title>Lasius niger genome sequencing.</title>
        <authorList>
            <person name="Konorov E.A."/>
            <person name="Nikitin M.A."/>
            <person name="Kirill M.V."/>
            <person name="Chang P."/>
        </authorList>
    </citation>
    <scope>NUCLEOTIDE SEQUENCE [LARGE SCALE GENOMIC DNA]</scope>
    <source>
        <tissue evidence="11">Whole</tissue>
    </source>
</reference>
<evidence type="ECO:0000313" key="12">
    <source>
        <dbReference type="Proteomes" id="UP000036403"/>
    </source>
</evidence>
<feature type="region of interest" description="Disordered" evidence="9">
    <location>
        <begin position="3580"/>
        <end position="3601"/>
    </location>
</feature>
<feature type="domain" description="EGF-like" evidence="10">
    <location>
        <begin position="371"/>
        <end position="415"/>
    </location>
</feature>
<dbReference type="PROSITE" id="PS50026">
    <property type="entry name" value="EGF_3"/>
    <property type="match status" value="23"/>
</dbReference>
<feature type="non-terminal residue" evidence="11">
    <location>
        <position position="1"/>
    </location>
</feature>
<feature type="domain" description="EGF-like" evidence="10">
    <location>
        <begin position="2253"/>
        <end position="2292"/>
    </location>
</feature>
<evidence type="ECO:0000256" key="3">
    <source>
        <dbReference type="ARBA" id="ARBA00022536"/>
    </source>
</evidence>
<keyword evidence="3 8" id="KW-0245">EGF-like domain</keyword>
<keyword evidence="6" id="KW-1015">Disulfide bond</keyword>
<dbReference type="GO" id="GO:0005509">
    <property type="term" value="F:calcium ion binding"/>
    <property type="evidence" value="ECO:0007669"/>
    <property type="project" value="InterPro"/>
</dbReference>
<feature type="domain" description="EGF-like" evidence="10">
    <location>
        <begin position="1960"/>
        <end position="1996"/>
    </location>
</feature>
<dbReference type="InterPro" id="IPR000152">
    <property type="entry name" value="EGF-type_Asp/Asn_hydroxyl_site"/>
</dbReference>
<proteinExistence type="predicted"/>
<evidence type="ECO:0000256" key="5">
    <source>
        <dbReference type="ARBA" id="ARBA00022737"/>
    </source>
</evidence>
<dbReference type="InterPro" id="IPR009030">
    <property type="entry name" value="Growth_fac_rcpt_cys_sf"/>
</dbReference>
<feature type="domain" description="EGF-like" evidence="10">
    <location>
        <begin position="2859"/>
        <end position="2898"/>
    </location>
</feature>
<dbReference type="InterPro" id="IPR024731">
    <property type="entry name" value="NELL2-like_EGF"/>
</dbReference>
<dbReference type="InterPro" id="IPR001881">
    <property type="entry name" value="EGF-like_Ca-bd_dom"/>
</dbReference>
<dbReference type="Pfam" id="PF12947">
    <property type="entry name" value="EGF_3"/>
    <property type="match status" value="2"/>
</dbReference>
<feature type="compositionally biased region" description="Low complexity" evidence="9">
    <location>
        <begin position="3721"/>
        <end position="3741"/>
    </location>
</feature>
<feature type="domain" description="EGF-like" evidence="10">
    <location>
        <begin position="848"/>
        <end position="888"/>
    </location>
</feature>
<dbReference type="InterPro" id="IPR049883">
    <property type="entry name" value="NOTCH1_EGF-like"/>
</dbReference>
<dbReference type="FunFam" id="2.10.25.10:FF:000014">
    <property type="entry name" value="Latent-transforming growth factor beta-binding protein 3"/>
    <property type="match status" value="1"/>
</dbReference>
<accession>A0A0J7KXL2</accession>
<keyword evidence="7" id="KW-0325">Glycoprotein</keyword>
<dbReference type="FunFam" id="2.10.25.10:FF:000005">
    <property type="entry name" value="Fibrillin 2"/>
    <property type="match status" value="1"/>
</dbReference>
<dbReference type="SMART" id="SM00274">
    <property type="entry name" value="FOLN"/>
    <property type="match status" value="16"/>
</dbReference>
<dbReference type="InterPro" id="IPR006150">
    <property type="entry name" value="Cys_repeat_1"/>
</dbReference>
<sequence>CIDINECEYEGACGKGALCINLPGAHKCECPQGYDGSPDDECRDIDECLRSPCGRSALCTNVYGSFRCSCPEGMDGDPLSGCHDVNECEEGSPCGANSECVNTNGSFECRCHAGYQMDPTHGCIDVNECVGANACVTNARCINVPGSYKCICPPGFVGQGLTLCENVNECKRNPCGENAECTDTIGSFVCNCKADYTGDPFKECSDIDECTALKNPCGKNAICKNEVPGYNCICPPGYSANPSSAVACDQTDVTTLCKSNFDCVNNAECIEGQCFCKDGFKAAGAECADLNECLTNPCGSASICTNTRGSYHCECESGFVGTPPHIACKAPCDEVTCGEHAFCKADGHEAYCICEDGWTFNPNDIAAGCVDINECDAVNGPSGRCGKNAICTNTPGGFSCQCKPGFSGNAFKQCIDFDECTKPVCGHGATCTNTEGSYACTCPEETIPDPDPYIKCVGIVRCEVDDDCPGNAICDPQKRCLCPEPNVGNDCRHPCEDLSCGPNAHCMLLNDVATCLCSNGYTGKPGVKGGCRDIDECAINPCPPGAICNNEPGSFSCQCPSGMTGDPYSGGCQETKTPHICSSSAPCPAGEQCIKDEFVGSSVCICQRGYMRDHETGKCRDINECMELREKPACGVNAICKNLPGSYECQCPPGFNGNPFSLCEECNSIECQCQPPYKIVNGKCMLAGCSKGEKCPSGAECITIAGGVSYCACPKGYTTKSDGSCEDINECIVGHQVCGYGAECINLPGAHQCVCPYGYGGDPYNGLCSPAQKRCTNDNECKANEKCVQPGECVCPPPFYTDPLHGNLCKNPCDRFPCGINAKCTPSDPPRCMCEAGFEGDPQHGCIDVNECANNPCGHGAYCINTKGDHVCECPKGMIGDPYGAGCTGVPTGKSECSSNDDCENYLACVQGSCVNPCDNIPCGPNAYCEPDKHAAWCRCVIGFTEGKNNECVSQCDGFVCGIGAQCIVSYDGPTCKCIEGFMGNPFPGGQCVPDVCSSEIPCVEPSVCISGRCKRRCEGVVCGIGAVCDPSTNKCVCNPYFVGNPDLLCMPPIQPPHCDPICGKNAHCEYGLQESKCVCNPGTSGNPYHGCGVQEKSDCSTAVCGKDAHCNAGPSAVECLCPPGFAGNPFIQCFDVNECNGNACGSNAVCINTIGSYDCRCKNGFFGNPFVGCRQVQVGPCADPSTCVCSDTAPCPFDYTCVDHKCINQCSDIKCGPRSVCQNGACVCPPGYSGNPNDLHKGCHLHGHCSNDLECEPQEICFQIGKGVRKCVDACSKLQCGPNALCITQNHVSACLCVDGYQGNPSNLVEGCQPSKSVIPGCTHDSDCQPGSFCITLDGGVRDCVNPCSKVVCGAYQKCEPDVVPGHATCKCQDSYEWNPVLSSCEKPSVPDCISDNDCHSSEACRPDALGVLKCMSLCDGFTCTANSRCVAENHHGQCECLPGYSGNPNDRRGCQSPRENRCTTDSECPEDQTCRGTPDGPLACQLVCDFISCGPNALCVVNNHVANCECPPGSYAGDPNDPTSGCRAVPCVYNIDCPPAQLCNRLTHTCYDACDENACGCPPGLRPNPVPDVECVAVETCRPDSCHPTALCVAGPTTSEPPEGHCSGSKDCPVHSVCHENRCVNPCENACGSNAVCEIVNGRPSCSVCLDGQCRDPCDRKDVCGPNAICSCSNHAVTCTCPLGFHGNPTPEQGCVRVPSACQTPQDCPSQHLCVSGLCQCQCSEQNNCAQGERCKNGICVKICYGDSNCLPGELCIDGTCEAGCTSDIGCKRDEVCINNKCRCSHGFIVGPEHCLDINECEDQPCHPSAECINLHGSYRCTCPQGTAGDPIGSGCTLPHQCIAHTDCPDTQACVHHNCSDPCSLVDCGSNTICTVLDHTAGCQCQPGYIGDASGCFKVECLSNSDCPTDKYCNQEINKCSSPCNQVNCGYGNCLAIDHVSVCKCYPGFVLIGDICADVNECLQNPCHSSATCQNTEGSFACVCPHGLVGDPFKTGCKQPGDCFTDSDCPNSAACVDNRCTNPCDAKGICGRNAECLARDHVPICKCPGQTTGNPAAECRTACDLILCGRNAECKADNHAATCSCKHGFFGNSKDDKIGCQPIECEVNEDCTQEKICDLHRCRIACLAHNPCGVNAICTTEKHVQICTCQPGYTGEPTHACELIDYCASAPCAPGALCENSRGHFKCHCQPGTVGDAYNSGCQPPVECLQDTDCPLTAKCVNINNVPKCFASCQSDEECNLSDVCLNGQCLDPCDVRGVCGINAECKVRSHIKQCSCPPGFTGNSEVECVRLPVSCLGSRDCNEGNTCRENVCLPICTIDDECALNEKCIRGNCLLTCRLDNDCFLGHICLNNMCTFGCRADEDCNANEACSGNKCVNPCEATPCGPNAKCTVFNQRATCSCPSGFMPNPTAKVACLRSPGSICTANRECAVGTACVAGTCTPVCSSSANCLSNERCDSSGICKSLCRRDEDCRSGEICEGLVCISGCRADIECQDNYACINNQCTDPCSLADACGVNAKCTTVNHQKICTCSSPLIGDARIGCKQAFLSCSSDLECLPGQTCYGRSCYSTCRSDANCLSDERCDGGICKAICNSDDHCVANQICHNRMCDIGCRSDNTCPSDESCINNQCRSPCEGGKACGECAGCRVVNHVAQCNCPANYYGNALINCAKTMIPCDGLCECDEIGFCTTSCHNQNDCSCGEVCHSGKCRIKCDVNNACPKGYVCDGDLCLVGCRTHSDCPSSLSCTNGQCENPCSAHGSPCGINALCRVSNHRAVCLCPEGYQGEPSQECYQLECRHDDDCEPNKHCSEYGVCTNPCLQHGVCGFNAQCRVINKQAQCSCPPGHFGNPKINCKKGGDECLRRPCGVNAKCRETVSGFECTCDPGCHGDPHQVCLCDGDLCKDTRCGINAACRIYKNQPQCYCPPNNPSGDPMHACSSDRDLGDCRTNGCGKNAECIRDGAIFVCRCPPGTSGSPDIECTTERECTSDLECPNEKACINLQCLDPCALRGACGINALCRVVLHKPRCSCPQCYIGMPHTACHPDSKCDTLNPKPTPSIGCSSDHDCPESLSCHSQTGECRDPCLSYRYTCEVNKRCQVRNHRPTCVCKYGFVVNEIGELTCAPDTLTCSRDFDCPSNAACVNGKCQNPCNVRNKRPCPADKTCDVLDHRPVCICTKNCNPSLSICLRDSGCSPDLACRNYRCVDPCRNSTCPADAPCYVEEHKPICKFCPLGFVPDTKYGCMKEETITENVFSSTTTAITKSEFDYKENFTTTEIFEVTDIPAVTFPFTLNRTDIIDTTISDKGIETTTISKSTEVSNIIKVPENATMVPTTEVPNVNVEETSIATTTAFTTQYFTTTESKELTVKPLEEITESHMENNASTMSITTFSMQINHTTSSPNILEHTETSTINIERATETTQESSTIETGSLHTTESYVKDSTYPVSVITSESPISTTNESTTDNISTYKSTDISTTKESAVTEQYATSQFTEEYSTEQFKTSEKPTEHYTTLKQYTTSEQPTEQISTTEPYTISEFSTEGYSTTKLLGTSQQSAEQYTTSTQYTEESTKYNFTTERYDTSEYSTEERSTTEQLTTPEQTTEKYTTFAQPTEQISTTKQYSTPEYSTEQYSTIEQFRTSQQPTEPYTTSKEYTEEFTEYISTTERGTSEYSTEERSTTEQLTTSEQITKQFTFAQPTEQISTTEQYRTSEYLTEEYSTTEQLKTLQQSTEESTTSKQYTTIDEESTKQTSTTERYSTEEYFITEQLETSKQPTEQRTISEQSTEQISTTEQYSTFEYPAEEHSTTEEQLITSTQSSITTVQHSTEEYFTVENLTTFEKSTEQYSTTEQYTPEQHITMEYSTTEQYATMQYSTEQSSTPEIAWNKTDMTCNLDTDCTECETCVDRLCQNPCKASNPCSENVLCDVLNHRPVCLESEQSTSNCSIFPDVKCTTHNDCPIQLACVNQQCVNPCNLGNPCDFVEACHVQYHRPVCVKVENNEAECPYCPPGMQCDLSTNTCVKAGCTSNRDCPLTEACIEHTCQEPCLVRNPCTEHAVCINTNHGADCSCEEGYHGNGFSYCDLQVINNKIFVKNEEAVNFKN</sequence>
<comment type="subcellular location">
    <subcellularLocation>
        <location evidence="1">Secreted</location>
    </subcellularLocation>
</comment>
<name>A0A0J7KXL2_LASNI</name>
<dbReference type="PROSITE" id="PS00022">
    <property type="entry name" value="EGF_1"/>
    <property type="match status" value="1"/>
</dbReference>
<evidence type="ECO:0000259" key="10">
    <source>
        <dbReference type="PROSITE" id="PS50026"/>
    </source>
</evidence>
<feature type="domain" description="EGF-like" evidence="10">
    <location>
        <begin position="621"/>
        <end position="664"/>
    </location>
</feature>
<evidence type="ECO:0000313" key="11">
    <source>
        <dbReference type="EMBL" id="KMQ95019.1"/>
    </source>
</evidence>
<dbReference type="SMART" id="SM00181">
    <property type="entry name" value="EGF"/>
    <property type="match status" value="57"/>
</dbReference>
<dbReference type="Proteomes" id="UP000036403">
    <property type="component" value="Unassembled WGS sequence"/>
</dbReference>
<dbReference type="PaxDb" id="67767-A0A0J7KXL2"/>
<feature type="domain" description="EGF-like" evidence="10">
    <location>
        <begin position="1799"/>
        <end position="1839"/>
    </location>
</feature>
<evidence type="ECO:0000256" key="4">
    <source>
        <dbReference type="ARBA" id="ARBA00022729"/>
    </source>
</evidence>
<feature type="domain" description="EGF-like" evidence="10">
    <location>
        <begin position="1136"/>
        <end position="1175"/>
    </location>
</feature>
<feature type="domain" description="EGF-like" evidence="10">
    <location>
        <begin position="44"/>
        <end position="83"/>
    </location>
</feature>
<dbReference type="GO" id="GO:0005576">
    <property type="term" value="C:extracellular region"/>
    <property type="evidence" value="ECO:0007669"/>
    <property type="project" value="UniProtKB-SubCell"/>
</dbReference>
<evidence type="ECO:0000256" key="6">
    <source>
        <dbReference type="ARBA" id="ARBA00023157"/>
    </source>
</evidence>